<accession>A0A8S0PFS1</accession>
<dbReference type="SUPFAM" id="SSF52833">
    <property type="entry name" value="Thioredoxin-like"/>
    <property type="match status" value="1"/>
</dbReference>
<dbReference type="Gene3D" id="3.40.30.10">
    <property type="entry name" value="Glutaredoxin"/>
    <property type="match status" value="1"/>
</dbReference>
<feature type="compositionally biased region" description="Basic and acidic residues" evidence="2">
    <location>
        <begin position="82"/>
        <end position="93"/>
    </location>
</feature>
<dbReference type="Gramene" id="OE9A072320T1">
    <property type="protein sequence ID" value="OE9A072320C1"/>
    <property type="gene ID" value="OE9A072320"/>
</dbReference>
<dbReference type="GO" id="GO:0005681">
    <property type="term" value="C:spliceosomal complex"/>
    <property type="evidence" value="ECO:0007669"/>
    <property type="project" value="TreeGrafter"/>
</dbReference>
<proteinExistence type="inferred from homology"/>
<dbReference type="Pfam" id="PF02966">
    <property type="entry name" value="DIM1"/>
    <property type="match status" value="1"/>
</dbReference>
<dbReference type="GO" id="GO:0046540">
    <property type="term" value="C:U4/U6 x U5 tri-snRNP complex"/>
    <property type="evidence" value="ECO:0007669"/>
    <property type="project" value="InterPro"/>
</dbReference>
<dbReference type="GO" id="GO:0005682">
    <property type="term" value="C:U5 snRNP"/>
    <property type="evidence" value="ECO:0007669"/>
    <property type="project" value="TreeGrafter"/>
</dbReference>
<evidence type="ECO:0000313" key="3">
    <source>
        <dbReference type="EMBL" id="CAA2946945.1"/>
    </source>
</evidence>
<organism evidence="3 4">
    <name type="scientific">Olea europaea subsp. europaea</name>
    <dbReference type="NCBI Taxonomy" id="158383"/>
    <lineage>
        <taxon>Eukaryota</taxon>
        <taxon>Viridiplantae</taxon>
        <taxon>Streptophyta</taxon>
        <taxon>Embryophyta</taxon>
        <taxon>Tracheophyta</taxon>
        <taxon>Spermatophyta</taxon>
        <taxon>Magnoliopsida</taxon>
        <taxon>eudicotyledons</taxon>
        <taxon>Gunneridae</taxon>
        <taxon>Pentapetalae</taxon>
        <taxon>asterids</taxon>
        <taxon>lamiids</taxon>
        <taxon>Lamiales</taxon>
        <taxon>Oleaceae</taxon>
        <taxon>Oleeae</taxon>
        <taxon>Olea</taxon>
    </lineage>
</organism>
<dbReference type="PANTHER" id="PTHR12052">
    <property type="entry name" value="THIOREDOXIN-LIKE PROTEN 4A, 4B"/>
    <property type="match status" value="1"/>
</dbReference>
<keyword evidence="4" id="KW-1185">Reference proteome</keyword>
<gene>
    <name evidence="3" type="ORF">OLEA9_A072320</name>
</gene>
<comment type="similarity">
    <text evidence="1">Belongs to the DIM1 family.</text>
</comment>
<evidence type="ECO:0000256" key="2">
    <source>
        <dbReference type="SAM" id="MobiDB-lite"/>
    </source>
</evidence>
<protein>
    <submittedName>
        <fullName evidence="3">Thioredoxin 4B</fullName>
    </submittedName>
</protein>
<dbReference type="PANTHER" id="PTHR12052:SF4">
    <property type="entry name" value="THIOREDOXIN-LIKE PROTEIN 4B"/>
    <property type="match status" value="1"/>
</dbReference>
<dbReference type="GO" id="GO:0000398">
    <property type="term" value="P:mRNA splicing, via spliceosome"/>
    <property type="evidence" value="ECO:0007669"/>
    <property type="project" value="InterPro"/>
</dbReference>
<dbReference type="SMART" id="SM01410">
    <property type="entry name" value="DIM1"/>
    <property type="match status" value="1"/>
</dbReference>
<dbReference type="InterPro" id="IPR036249">
    <property type="entry name" value="Thioredoxin-like_sf"/>
</dbReference>
<name>A0A8S0PFS1_OLEEU</name>
<sequence>MIRGIGRNDTGLSESGNWNEYNLNPLTRIHWRASLVPAAADFGPITLAFGIGAMINRNSRGHSYFIVRGEPAEGSLSKPARQTREPVPRHAREDDADAIEGSPRAGDPLRRRARKRPSHGPTNPGAKSVKEHSRRRSPLGAPFAVGTSGTGRASKSKRLSATDISALASMKNAAKCDTWCELQNPVNHRVDVSKFATVALVDIDSDEIQIYLKYFDITLIPSVVFFFNAHHMKMDSGSADHTKWVGKFQRKQDFVDVVEAIYRGAMKGKLIGRALDLNPADPM</sequence>
<comment type="caution">
    <text evidence="3">The sequence shown here is derived from an EMBL/GenBank/DDBJ whole genome shotgun (WGS) entry which is preliminary data.</text>
</comment>
<dbReference type="EMBL" id="CACTIH010000065">
    <property type="protein sequence ID" value="CAA2946945.1"/>
    <property type="molecule type" value="Genomic_DNA"/>
</dbReference>
<evidence type="ECO:0000313" key="4">
    <source>
        <dbReference type="Proteomes" id="UP000594638"/>
    </source>
</evidence>
<evidence type="ECO:0000256" key="1">
    <source>
        <dbReference type="ARBA" id="ARBA00008241"/>
    </source>
</evidence>
<feature type="region of interest" description="Disordered" evidence="2">
    <location>
        <begin position="74"/>
        <end position="159"/>
    </location>
</feature>
<dbReference type="AlphaFoldDB" id="A0A8S0PFS1"/>
<dbReference type="InterPro" id="IPR004123">
    <property type="entry name" value="Dim1"/>
</dbReference>
<dbReference type="OrthoDB" id="147752at2759"/>
<dbReference type="Proteomes" id="UP000594638">
    <property type="component" value="Unassembled WGS sequence"/>
</dbReference>
<reference evidence="3 4" key="1">
    <citation type="submission" date="2019-12" db="EMBL/GenBank/DDBJ databases">
        <authorList>
            <person name="Alioto T."/>
            <person name="Alioto T."/>
            <person name="Gomez Garrido J."/>
        </authorList>
    </citation>
    <scope>NUCLEOTIDE SEQUENCE [LARGE SCALE GENOMIC DNA]</scope>
</reference>